<reference evidence="1 2" key="1">
    <citation type="submission" date="2020-08" db="EMBL/GenBank/DDBJ databases">
        <title>Genomic Encyclopedia of Type Strains, Phase IV (KMG-IV): sequencing the most valuable type-strain genomes for metagenomic binning, comparative biology and taxonomic classification.</title>
        <authorList>
            <person name="Goeker M."/>
        </authorList>
    </citation>
    <scope>NUCLEOTIDE SEQUENCE [LARGE SCALE GENOMIC DNA]</scope>
    <source>
        <strain evidence="1 2">DSM 24163</strain>
    </source>
</reference>
<gene>
    <name evidence="1" type="ORF">HNQ52_002031</name>
</gene>
<evidence type="ECO:0000313" key="1">
    <source>
        <dbReference type="EMBL" id="MBB5208489.1"/>
    </source>
</evidence>
<sequence length="268" mass="28972">MLLPDAEGARRAPLPAVAPRAPRSFVALRTDAEAGDVGAQIDLGVWLARCITQGEPGYADTIVRQYEATAASGLPGTQWRGALLDQQRTVRDRLLLEHADCVLLAESGIEPSHVWLERAARSGDIEAKVAYAARALDEFVRVDADVAGGTVHYLDNLEEIVRRRDLGRRWLADALRAGSVDALQLLARAYAGDHPLYPPDPRQAAIHRHALALAQARLSGDAAQLRSVWHGGPQGIADEGLGPADRPAIDAAARRIYLQWFGPDPEEG</sequence>
<accession>A0A7W8D5V3</accession>
<proteinExistence type="predicted"/>
<dbReference type="Proteomes" id="UP000521199">
    <property type="component" value="Unassembled WGS sequence"/>
</dbReference>
<dbReference type="InterPro" id="IPR011990">
    <property type="entry name" value="TPR-like_helical_dom_sf"/>
</dbReference>
<dbReference type="RefSeq" id="WP_183961015.1">
    <property type="nucleotide sequence ID" value="NZ_JACHHP010000003.1"/>
</dbReference>
<evidence type="ECO:0000313" key="2">
    <source>
        <dbReference type="Proteomes" id="UP000521199"/>
    </source>
</evidence>
<keyword evidence="2" id="KW-1185">Reference proteome</keyword>
<dbReference type="AlphaFoldDB" id="A0A7W8D5V3"/>
<protein>
    <submittedName>
        <fullName evidence="1">TPR repeat protein</fullName>
    </submittedName>
</protein>
<organism evidence="1 2">
    <name type="scientific">Chiayiivirga flava</name>
    <dbReference type="NCBI Taxonomy" id="659595"/>
    <lineage>
        <taxon>Bacteria</taxon>
        <taxon>Pseudomonadati</taxon>
        <taxon>Pseudomonadota</taxon>
        <taxon>Gammaproteobacteria</taxon>
        <taxon>Lysobacterales</taxon>
        <taxon>Lysobacteraceae</taxon>
        <taxon>Chiayiivirga</taxon>
    </lineage>
</organism>
<dbReference type="EMBL" id="JACHHP010000003">
    <property type="protein sequence ID" value="MBB5208489.1"/>
    <property type="molecule type" value="Genomic_DNA"/>
</dbReference>
<dbReference type="Gene3D" id="1.25.40.10">
    <property type="entry name" value="Tetratricopeptide repeat domain"/>
    <property type="match status" value="1"/>
</dbReference>
<comment type="caution">
    <text evidence="1">The sequence shown here is derived from an EMBL/GenBank/DDBJ whole genome shotgun (WGS) entry which is preliminary data.</text>
</comment>
<name>A0A7W8D5V3_9GAMM</name>